<reference evidence="2" key="2">
    <citation type="journal article" date="2023" name="Commun. Biol.">
        <title>Intrasexual cuticular hydrocarbon dimorphism in a wasp sheds light on hydrocarbon biosynthesis genes in Hymenoptera.</title>
        <authorList>
            <person name="Moris V.C."/>
            <person name="Podsiadlowski L."/>
            <person name="Martin S."/>
            <person name="Oeyen J.P."/>
            <person name="Donath A."/>
            <person name="Petersen M."/>
            <person name="Wilbrandt J."/>
            <person name="Misof B."/>
            <person name="Liedtke D."/>
            <person name="Thamm M."/>
            <person name="Scheiner R."/>
            <person name="Schmitt T."/>
            <person name="Niehuis O."/>
        </authorList>
    </citation>
    <scope>NUCLEOTIDE SEQUENCE</scope>
    <source>
        <strain evidence="2">GBR_01_08_01A</strain>
    </source>
</reference>
<name>A0AAD9VLE0_9HYME</name>
<gene>
    <name evidence="2" type="ORF">KPH14_008869</name>
</gene>
<protein>
    <submittedName>
        <fullName evidence="2">Uncharacterized protein</fullName>
    </submittedName>
</protein>
<evidence type="ECO:0000313" key="2">
    <source>
        <dbReference type="EMBL" id="KAK2578764.1"/>
    </source>
</evidence>
<comment type="caution">
    <text evidence="2">The sequence shown here is derived from an EMBL/GenBank/DDBJ whole genome shotgun (WGS) entry which is preliminary data.</text>
</comment>
<feature type="compositionally biased region" description="Basic residues" evidence="1">
    <location>
        <begin position="445"/>
        <end position="455"/>
    </location>
</feature>
<evidence type="ECO:0000313" key="3">
    <source>
        <dbReference type="Proteomes" id="UP001258017"/>
    </source>
</evidence>
<feature type="compositionally biased region" description="Polar residues" evidence="1">
    <location>
        <begin position="547"/>
        <end position="564"/>
    </location>
</feature>
<proteinExistence type="predicted"/>
<feature type="compositionally biased region" description="Polar residues" evidence="1">
    <location>
        <begin position="516"/>
        <end position="527"/>
    </location>
</feature>
<feature type="compositionally biased region" description="Low complexity" evidence="1">
    <location>
        <begin position="415"/>
        <end position="424"/>
    </location>
</feature>
<evidence type="ECO:0000256" key="1">
    <source>
        <dbReference type="SAM" id="MobiDB-lite"/>
    </source>
</evidence>
<dbReference type="AlphaFoldDB" id="A0AAD9VLE0"/>
<reference evidence="2" key="1">
    <citation type="submission" date="2021-08" db="EMBL/GenBank/DDBJ databases">
        <authorList>
            <person name="Misof B."/>
            <person name="Oliver O."/>
            <person name="Podsiadlowski L."/>
            <person name="Donath A."/>
            <person name="Peters R."/>
            <person name="Mayer C."/>
            <person name="Rust J."/>
            <person name="Gunkel S."/>
            <person name="Lesny P."/>
            <person name="Martin S."/>
            <person name="Oeyen J.P."/>
            <person name="Petersen M."/>
            <person name="Panagiotis P."/>
            <person name="Wilbrandt J."/>
            <person name="Tanja T."/>
        </authorList>
    </citation>
    <scope>NUCLEOTIDE SEQUENCE</scope>
    <source>
        <strain evidence="2">GBR_01_08_01A</strain>
        <tissue evidence="2">Thorax + abdomen</tissue>
    </source>
</reference>
<dbReference type="Proteomes" id="UP001258017">
    <property type="component" value="Unassembled WGS sequence"/>
</dbReference>
<accession>A0AAD9VLE0</accession>
<feature type="compositionally biased region" description="Polar residues" evidence="1">
    <location>
        <begin position="315"/>
        <end position="326"/>
    </location>
</feature>
<feature type="region of interest" description="Disordered" evidence="1">
    <location>
        <begin position="315"/>
        <end position="360"/>
    </location>
</feature>
<feature type="compositionally biased region" description="Basic residues" evidence="1">
    <location>
        <begin position="505"/>
        <end position="514"/>
    </location>
</feature>
<feature type="compositionally biased region" description="Basic and acidic residues" evidence="1">
    <location>
        <begin position="457"/>
        <end position="475"/>
    </location>
</feature>
<feature type="compositionally biased region" description="Polar residues" evidence="1">
    <location>
        <begin position="336"/>
        <end position="348"/>
    </location>
</feature>
<dbReference type="EMBL" id="JAIFRP010000175">
    <property type="protein sequence ID" value="KAK2578764.1"/>
    <property type="molecule type" value="Genomic_DNA"/>
</dbReference>
<keyword evidence="3" id="KW-1185">Reference proteome</keyword>
<organism evidence="2 3">
    <name type="scientific">Odynerus spinipes</name>
    <dbReference type="NCBI Taxonomy" id="1348599"/>
    <lineage>
        <taxon>Eukaryota</taxon>
        <taxon>Metazoa</taxon>
        <taxon>Ecdysozoa</taxon>
        <taxon>Arthropoda</taxon>
        <taxon>Hexapoda</taxon>
        <taxon>Insecta</taxon>
        <taxon>Pterygota</taxon>
        <taxon>Neoptera</taxon>
        <taxon>Endopterygota</taxon>
        <taxon>Hymenoptera</taxon>
        <taxon>Apocrita</taxon>
        <taxon>Aculeata</taxon>
        <taxon>Vespoidea</taxon>
        <taxon>Vespidae</taxon>
        <taxon>Eumeninae</taxon>
        <taxon>Odynerus</taxon>
    </lineage>
</organism>
<feature type="region of interest" description="Disordered" evidence="1">
    <location>
        <begin position="399"/>
        <end position="564"/>
    </location>
</feature>
<sequence length="564" mass="60888">MLYWAKTTTDLSEKQSLICKIPKDDISLQETCVKHDSSLSSTQSIDTPLLHKKDESVNDNIQSTSVNEKTIQLDIIDPKEVSVDRDSKEQPLQLESEKICEGDAGLSITQITKETCMLTITDLPSVDQSSDQTILLEKTMSVDITQDATTKEELGSKVMQEKEENVKVSVAVVQESTIEQDAQLSSVCASEVLLTNPVPIQVAESVLQTELKESVTQEAKLITEEVISSTVAPVQESVVASSETLVELADRTQVHDSTLLVSSTEAADIIDPSTTPSMSHNGDSVVNGSMSKLSENDSLLAQSAIKHVVEEMQSPQVEVSQSQKSETLIEHPDLTESPQAAQEQTTKTVEMKKNTEDPDTALGITSELKTEKVEVQEVQGVQEVKETTALDASKSSLEEASIECPIRPTRTKELTIPSTPTVTEPTPPTSPTAVSTQDVESQGKAIKKTTKKVVKKTPSESDSADRADTEGTEKKTAKKVVKKVVKKPKEGQDDGGESSTDKPKKTVKGTKKLTKPSQCLETDTSVPETPPPGSSDVPVPPKRKVKASTSVKPASTAQKPDTES</sequence>
<feature type="compositionally biased region" description="Basic residues" evidence="1">
    <location>
        <begin position="476"/>
        <end position="486"/>
    </location>
</feature>